<evidence type="ECO:0000313" key="7">
    <source>
        <dbReference type="EMBL" id="PWN38360.1"/>
    </source>
</evidence>
<dbReference type="HAMAP" id="MF_03003">
    <property type="entry name" value="eIF3d"/>
    <property type="match status" value="1"/>
</dbReference>
<evidence type="ECO:0000256" key="4">
    <source>
        <dbReference type="ARBA" id="ARBA00022917"/>
    </source>
</evidence>
<dbReference type="GeneID" id="37018987"/>
<comment type="function">
    <text evidence="5">mRNA cap-binding component of the eukaryotic translation initiation factor 3 (eIF-3) complex, which is involved in protein synthesis of a specialized repertoire of mRNAs and, together with other initiation factors, stimulates binding of mRNA and methionyl-tRNAi to the 40S ribosome. The eIF-3 complex specifically targets and initiates translation of a subset of mRNAs involved in cell proliferation. In the eIF-3 complex, eif3d specifically recognizes and binds the 7-methylguanosine cap of a subset of mRNAs.</text>
</comment>
<dbReference type="GO" id="GO:0016282">
    <property type="term" value="C:eukaryotic 43S preinitiation complex"/>
    <property type="evidence" value="ECO:0007669"/>
    <property type="project" value="UniProtKB-UniRule"/>
</dbReference>
<dbReference type="STRING" id="1280837.A0A316VM15"/>
<evidence type="ECO:0000256" key="6">
    <source>
        <dbReference type="SAM" id="MobiDB-lite"/>
    </source>
</evidence>
<comment type="subcellular location">
    <subcellularLocation>
        <location evidence="5">Cytoplasm</location>
    </subcellularLocation>
</comment>
<evidence type="ECO:0000256" key="5">
    <source>
        <dbReference type="HAMAP-Rule" id="MF_03003"/>
    </source>
</evidence>
<feature type="region of interest" description="Disordered" evidence="6">
    <location>
        <begin position="158"/>
        <end position="199"/>
    </location>
</feature>
<dbReference type="Pfam" id="PF05091">
    <property type="entry name" value="eIF-3_zeta"/>
    <property type="match status" value="1"/>
</dbReference>
<reference evidence="7 8" key="1">
    <citation type="journal article" date="2018" name="Mol. Biol. Evol.">
        <title>Broad Genomic Sampling Reveals a Smut Pathogenic Ancestry of the Fungal Clade Ustilaginomycotina.</title>
        <authorList>
            <person name="Kijpornyongpan T."/>
            <person name="Mondo S.J."/>
            <person name="Barry K."/>
            <person name="Sandor L."/>
            <person name="Lee J."/>
            <person name="Lipzen A."/>
            <person name="Pangilinan J."/>
            <person name="LaButti K."/>
            <person name="Hainaut M."/>
            <person name="Henrissat B."/>
            <person name="Grigoriev I.V."/>
            <person name="Spatafora J.W."/>
            <person name="Aime M.C."/>
        </authorList>
    </citation>
    <scope>NUCLEOTIDE SEQUENCE [LARGE SCALE GENOMIC DNA]</scope>
    <source>
        <strain evidence="7 8">MCA 3882</strain>
    </source>
</reference>
<dbReference type="InParanoid" id="A0A316VM15"/>
<protein>
    <recommendedName>
        <fullName evidence="5">Eukaryotic translation initiation factor 3 subunit D</fullName>
        <shortName evidence="5">eIF3d</shortName>
    </recommendedName>
</protein>
<dbReference type="GO" id="GO:0001732">
    <property type="term" value="P:formation of cytoplasmic translation initiation complex"/>
    <property type="evidence" value="ECO:0007669"/>
    <property type="project" value="UniProtKB-UniRule"/>
</dbReference>
<dbReference type="GO" id="GO:0005852">
    <property type="term" value="C:eukaryotic translation initiation factor 3 complex"/>
    <property type="evidence" value="ECO:0007669"/>
    <property type="project" value="UniProtKB-UniRule"/>
</dbReference>
<feature type="compositionally biased region" description="Polar residues" evidence="6">
    <location>
        <begin position="21"/>
        <end position="31"/>
    </location>
</feature>
<dbReference type="PIRSF" id="PIRSF016281">
    <property type="entry name" value="EIF-3_zeta"/>
    <property type="match status" value="1"/>
</dbReference>
<name>A0A316VM15_9BASI</name>
<feature type="region of interest" description="Disordered" evidence="6">
    <location>
        <begin position="119"/>
        <end position="141"/>
    </location>
</feature>
<organism evidence="7 8">
    <name type="scientific">Meira miltonrushii</name>
    <dbReference type="NCBI Taxonomy" id="1280837"/>
    <lineage>
        <taxon>Eukaryota</taxon>
        <taxon>Fungi</taxon>
        <taxon>Dikarya</taxon>
        <taxon>Basidiomycota</taxon>
        <taxon>Ustilaginomycotina</taxon>
        <taxon>Exobasidiomycetes</taxon>
        <taxon>Exobasidiales</taxon>
        <taxon>Brachybasidiaceae</taxon>
        <taxon>Meira</taxon>
    </lineage>
</organism>
<feature type="compositionally biased region" description="Polar residues" evidence="6">
    <location>
        <begin position="1"/>
        <end position="11"/>
    </location>
</feature>
<feature type="compositionally biased region" description="Basic and acidic residues" evidence="6">
    <location>
        <begin position="185"/>
        <end position="197"/>
    </location>
</feature>
<proteinExistence type="inferred from homology"/>
<dbReference type="EMBL" id="KZ819602">
    <property type="protein sequence ID" value="PWN38360.1"/>
    <property type="molecule type" value="Genomic_DNA"/>
</dbReference>
<keyword evidence="2 5" id="KW-0396">Initiation factor</keyword>
<sequence length="624" mass="67704">MASFSLPSLQETPDMWGPPSMASSSGKSTESVLPKEFREIPFTPFAKSDKIGRFADWNNVSSSANQAEGARGAAAQAGGRRADGSQTLGAGASTFTYFHGSDEASFSIVDNTRASGAKRGGAALSQMTRGRGGAARTAGGRQGALGGAVAGRTGAAAGRGGRLGGAQRGGAMGAVGGARGGRRPGWRDWDRPQRTRDPSVVVGPDWEQIEEIEFSRLAKLRLDVGEGEDISQFGSLFEYDRSYDRITSVRFEKPLQPMDRVRYNPTTSEDPILQELASKPVEKLHETSTKPPTRILVTDSILAMLMCSTRSVYPWDIVITRDGNGNIFMDKRDGGAFDYVTVNENAADPPAEIETKEGESVRDKSQLINTPGSLSLEATYINQNFAFQVVNEKKAHKLPNGPNPFYDESTEKEQLASCGYRYRKFDLSTPNHDVELIVRTELDAILKSTTKGQPDQYITIKTLNEFDSRAQGAGGAPDWRTKLDSQRGAVVATEMKNNGAKLARFAVQSLLAKADNMKMGYVSRVSPRDSSRHVVLGTQWYKPRDFAAQINVNFSNGWGIVRTVADLVSKLKDGEEANSPAKFVLAKDPNKTVIRLYRVPLTWPADEDEEDGVLVDGASVPAEA</sequence>
<feature type="region of interest" description="Disordered" evidence="6">
    <location>
        <begin position="1"/>
        <end position="35"/>
    </location>
</feature>
<keyword evidence="1 5" id="KW-0963">Cytoplasm</keyword>
<keyword evidence="4 5" id="KW-0648">Protein biosynthesis</keyword>
<evidence type="ECO:0000313" key="8">
    <source>
        <dbReference type="Proteomes" id="UP000245771"/>
    </source>
</evidence>
<dbReference type="PANTHER" id="PTHR12399">
    <property type="entry name" value="EUKARYOTIC TRANSLATION INITIATION FACTOR 3 SUBUNIT 7"/>
    <property type="match status" value="1"/>
</dbReference>
<gene>
    <name evidence="7" type="ORF">FA14DRAFT_143355</name>
</gene>
<dbReference type="AlphaFoldDB" id="A0A316VM15"/>
<dbReference type="FunCoup" id="A0A316VM15">
    <property type="interactions" value="763"/>
</dbReference>
<comment type="subunit">
    <text evidence="5">Component of the eukaryotic translation initiation factor 3 (eIF-3) complex.</text>
</comment>
<comment type="domain">
    <text evidence="5">The RNA gate region regulates mRNA cap recognition to prevent promiscuous mRNA-binding before assembly of eif3d into the full eukaryotic translation initiation factor 3 (eIF-3) complex.</text>
</comment>
<accession>A0A316VM15</accession>
<dbReference type="GO" id="GO:0033290">
    <property type="term" value="C:eukaryotic 48S preinitiation complex"/>
    <property type="evidence" value="ECO:0007669"/>
    <property type="project" value="UniProtKB-UniRule"/>
</dbReference>
<dbReference type="Proteomes" id="UP000245771">
    <property type="component" value="Unassembled WGS sequence"/>
</dbReference>
<comment type="similarity">
    <text evidence="5">Belongs to the eIF-3 subunit D family.</text>
</comment>
<dbReference type="RefSeq" id="XP_025358662.1">
    <property type="nucleotide sequence ID" value="XM_025497206.1"/>
</dbReference>
<evidence type="ECO:0000256" key="1">
    <source>
        <dbReference type="ARBA" id="ARBA00022490"/>
    </source>
</evidence>
<dbReference type="OrthoDB" id="16538at2759"/>
<dbReference type="GO" id="GO:0098808">
    <property type="term" value="F:mRNA cap binding"/>
    <property type="evidence" value="ECO:0007669"/>
    <property type="project" value="UniProtKB-UniRule"/>
</dbReference>
<keyword evidence="3" id="KW-0694">RNA-binding</keyword>
<keyword evidence="8" id="KW-1185">Reference proteome</keyword>
<feature type="compositionally biased region" description="Gly residues" evidence="6">
    <location>
        <begin position="158"/>
        <end position="179"/>
    </location>
</feature>
<evidence type="ECO:0000256" key="3">
    <source>
        <dbReference type="ARBA" id="ARBA00022884"/>
    </source>
</evidence>
<dbReference type="GO" id="GO:0003743">
    <property type="term" value="F:translation initiation factor activity"/>
    <property type="evidence" value="ECO:0007669"/>
    <property type="project" value="UniProtKB-UniRule"/>
</dbReference>
<feature type="region of interest" description="RNA gate" evidence="5">
    <location>
        <begin position="336"/>
        <end position="350"/>
    </location>
</feature>
<dbReference type="InterPro" id="IPR007783">
    <property type="entry name" value="eIF3d"/>
</dbReference>
<dbReference type="GO" id="GO:0002191">
    <property type="term" value="P:cap-dependent translational initiation"/>
    <property type="evidence" value="ECO:0007669"/>
    <property type="project" value="UniProtKB-UniRule"/>
</dbReference>
<evidence type="ECO:0000256" key="2">
    <source>
        <dbReference type="ARBA" id="ARBA00022540"/>
    </source>
</evidence>
<dbReference type="PANTHER" id="PTHR12399:SF0">
    <property type="entry name" value="EUKARYOTIC TRANSLATION INITIATION FACTOR 3 SUBUNIT D"/>
    <property type="match status" value="1"/>
</dbReference>